<proteinExistence type="predicted"/>
<accession>A0A6G1JPS3</accession>
<gene>
    <name evidence="2" type="ORF">K504DRAFT_466294</name>
</gene>
<feature type="compositionally biased region" description="Basic residues" evidence="1">
    <location>
        <begin position="64"/>
        <end position="75"/>
    </location>
</feature>
<organism evidence="2 3">
    <name type="scientific">Pleomassaria siparia CBS 279.74</name>
    <dbReference type="NCBI Taxonomy" id="1314801"/>
    <lineage>
        <taxon>Eukaryota</taxon>
        <taxon>Fungi</taxon>
        <taxon>Dikarya</taxon>
        <taxon>Ascomycota</taxon>
        <taxon>Pezizomycotina</taxon>
        <taxon>Dothideomycetes</taxon>
        <taxon>Pleosporomycetidae</taxon>
        <taxon>Pleosporales</taxon>
        <taxon>Pleomassariaceae</taxon>
        <taxon>Pleomassaria</taxon>
    </lineage>
</organism>
<dbReference type="Proteomes" id="UP000799428">
    <property type="component" value="Unassembled WGS sequence"/>
</dbReference>
<evidence type="ECO:0000313" key="2">
    <source>
        <dbReference type="EMBL" id="KAF2702500.1"/>
    </source>
</evidence>
<dbReference type="AlphaFoldDB" id="A0A6G1JPS3"/>
<dbReference type="OrthoDB" id="3806299at2759"/>
<evidence type="ECO:0000313" key="3">
    <source>
        <dbReference type="Proteomes" id="UP000799428"/>
    </source>
</evidence>
<dbReference type="EMBL" id="MU005818">
    <property type="protein sequence ID" value="KAF2702500.1"/>
    <property type="molecule type" value="Genomic_DNA"/>
</dbReference>
<name>A0A6G1JPS3_9PLEO</name>
<keyword evidence="3" id="KW-1185">Reference proteome</keyword>
<evidence type="ECO:0000256" key="1">
    <source>
        <dbReference type="SAM" id="MobiDB-lite"/>
    </source>
</evidence>
<feature type="region of interest" description="Disordered" evidence="1">
    <location>
        <begin position="57"/>
        <end position="79"/>
    </location>
</feature>
<reference evidence="2" key="1">
    <citation type="journal article" date="2020" name="Stud. Mycol.">
        <title>101 Dothideomycetes genomes: a test case for predicting lifestyles and emergence of pathogens.</title>
        <authorList>
            <person name="Haridas S."/>
            <person name="Albert R."/>
            <person name="Binder M."/>
            <person name="Bloem J."/>
            <person name="Labutti K."/>
            <person name="Salamov A."/>
            <person name="Andreopoulos B."/>
            <person name="Baker S."/>
            <person name="Barry K."/>
            <person name="Bills G."/>
            <person name="Bluhm B."/>
            <person name="Cannon C."/>
            <person name="Castanera R."/>
            <person name="Culley D."/>
            <person name="Daum C."/>
            <person name="Ezra D."/>
            <person name="Gonzalez J."/>
            <person name="Henrissat B."/>
            <person name="Kuo A."/>
            <person name="Liang C."/>
            <person name="Lipzen A."/>
            <person name="Lutzoni F."/>
            <person name="Magnuson J."/>
            <person name="Mondo S."/>
            <person name="Nolan M."/>
            <person name="Ohm R."/>
            <person name="Pangilinan J."/>
            <person name="Park H.-J."/>
            <person name="Ramirez L."/>
            <person name="Alfaro M."/>
            <person name="Sun H."/>
            <person name="Tritt A."/>
            <person name="Yoshinaga Y."/>
            <person name="Zwiers L.-H."/>
            <person name="Turgeon B."/>
            <person name="Goodwin S."/>
            <person name="Spatafora J."/>
            <person name="Crous P."/>
            <person name="Grigoriev I."/>
        </authorList>
    </citation>
    <scope>NUCLEOTIDE SEQUENCE</scope>
    <source>
        <strain evidence="2">CBS 279.74</strain>
    </source>
</reference>
<protein>
    <submittedName>
        <fullName evidence="2">Uncharacterized protein</fullName>
    </submittedName>
</protein>
<sequence length="359" mass="40819">MQVFFARNPDDALRWICRWASHETVLRVIKELHEELEREADQERALDQAAISVQVEAAADGGKPKPRGVKRKRAPKEKTTRALNKALVDKINLNLAQAAPARLSNEEQRYRRFATGLSSISASAVGTIDVLRDWQAIFAVWKRQNHYGKKLFQTVAVEDAPRNMVVLASPSDQEQDEVGLTAFKTENFAYKYFDAQKTHVNGIADNMRHRWKMDGLYEEFERLAKEVKRRNQGTGGRGVAYANQAKDHLFTSTYKKYLGRAATKRTDPELWRALIPNTFVERTLSQARLSQWADMVAECNLDVMIMAKRIELLFLACMEESAPPPEFAFLENLALLPQTTRPFTLFLSLASTPAFQSLA</sequence>